<feature type="domain" description="Protein kinase" evidence="1">
    <location>
        <begin position="16"/>
        <end position="101"/>
    </location>
</feature>
<dbReference type="Proteomes" id="UP001594351">
    <property type="component" value="Unassembled WGS sequence"/>
</dbReference>
<protein>
    <submittedName>
        <fullName evidence="2">Protein kinase</fullName>
    </submittedName>
</protein>
<keyword evidence="2" id="KW-0418">Kinase</keyword>
<evidence type="ECO:0000313" key="3">
    <source>
        <dbReference type="Proteomes" id="UP001594351"/>
    </source>
</evidence>
<gene>
    <name evidence="2" type="ORF">ACFL27_04215</name>
</gene>
<dbReference type="Gene3D" id="3.30.200.20">
    <property type="entry name" value="Phosphorylase Kinase, domain 1"/>
    <property type="match status" value="1"/>
</dbReference>
<name>A0ABV6YT62_UNCC1</name>
<dbReference type="Pfam" id="PF00069">
    <property type="entry name" value="Pkinase"/>
    <property type="match status" value="1"/>
</dbReference>
<dbReference type="EMBL" id="JBHPBY010000036">
    <property type="protein sequence ID" value="MFC1849395.1"/>
    <property type="molecule type" value="Genomic_DNA"/>
</dbReference>
<comment type="caution">
    <text evidence="2">The sequence shown here is derived from an EMBL/GenBank/DDBJ whole genome shotgun (WGS) entry which is preliminary data.</text>
</comment>
<dbReference type="InterPro" id="IPR000719">
    <property type="entry name" value="Prot_kinase_dom"/>
</dbReference>
<dbReference type="GO" id="GO:0016301">
    <property type="term" value="F:kinase activity"/>
    <property type="evidence" value="ECO:0007669"/>
    <property type="project" value="UniProtKB-KW"/>
</dbReference>
<reference evidence="2 3" key="1">
    <citation type="submission" date="2024-09" db="EMBL/GenBank/DDBJ databases">
        <title>Laminarin stimulates single cell rates of sulfate reduction while oxygen inhibits transcriptomic activity in coastal marine sediment.</title>
        <authorList>
            <person name="Lindsay M."/>
            <person name="Orcutt B."/>
            <person name="Emerson D."/>
            <person name="Stepanauskas R."/>
            <person name="D'Angelo T."/>
        </authorList>
    </citation>
    <scope>NUCLEOTIDE SEQUENCE [LARGE SCALE GENOMIC DNA]</scope>
    <source>
        <strain evidence="2">SAG AM-311-K15</strain>
    </source>
</reference>
<evidence type="ECO:0000259" key="1">
    <source>
        <dbReference type="Pfam" id="PF00069"/>
    </source>
</evidence>
<dbReference type="Gene3D" id="1.10.510.10">
    <property type="entry name" value="Transferase(Phosphotransferase) domain 1"/>
    <property type="match status" value="1"/>
</dbReference>
<dbReference type="InterPro" id="IPR011009">
    <property type="entry name" value="Kinase-like_dom_sf"/>
</dbReference>
<keyword evidence="2" id="KW-0808">Transferase</keyword>
<organism evidence="2 3">
    <name type="scientific">candidate division CSSED10-310 bacterium</name>
    <dbReference type="NCBI Taxonomy" id="2855610"/>
    <lineage>
        <taxon>Bacteria</taxon>
        <taxon>Bacteria division CSSED10-310</taxon>
    </lineage>
</organism>
<proteinExistence type="predicted"/>
<accession>A0ABV6YT62</accession>
<sequence length="114" mass="13271">MITLPGFTITEHLYESNNSHIYRGYRRTDERPVVLKMLRKEYPTPLELARFRREYEMTQTLKIAGVIQASELVEYKNTLIIVLEDFGGESLTRLLRSSQFTVSQGDFVTRGSDH</sequence>
<evidence type="ECO:0000313" key="2">
    <source>
        <dbReference type="EMBL" id="MFC1849395.1"/>
    </source>
</evidence>
<keyword evidence="3" id="KW-1185">Reference proteome</keyword>
<dbReference type="SUPFAM" id="SSF56112">
    <property type="entry name" value="Protein kinase-like (PK-like)"/>
    <property type="match status" value="1"/>
</dbReference>